<dbReference type="RefSeq" id="WP_288199032.1">
    <property type="nucleotide sequence ID" value="NZ_LT608334.1"/>
</dbReference>
<sequence>MPKTAYIIDAAGVVANAIVLADGADPAAFGAVFGPEGAGIGWAFDGTDWKPPESSLEDLRAAKIAAITAAADALLAAGAPVDGGLHVALDTDSRADLTAMASTAIAAATGSISWPDSYSQGWISAENVRIPLATAAAGLTLAATVGDWYAALVQHRRDLKDAALAAEDAAALDAIDLATGWPD</sequence>
<dbReference type="Pfam" id="PF14301">
    <property type="entry name" value="DUF4376"/>
    <property type="match status" value="1"/>
</dbReference>
<reference evidence="2" key="1">
    <citation type="submission" date="2016-08" db="EMBL/GenBank/DDBJ databases">
        <authorList>
            <person name="Seilhamer J.J."/>
        </authorList>
    </citation>
    <scope>NUCLEOTIDE SEQUENCE</scope>
    <source>
        <strain evidence="2">86</strain>
    </source>
</reference>
<evidence type="ECO:0000313" key="2">
    <source>
        <dbReference type="EMBL" id="SCM71475.1"/>
    </source>
</evidence>
<feature type="domain" description="DUF4376" evidence="1">
    <location>
        <begin position="59"/>
        <end position="175"/>
    </location>
</feature>
<proteinExistence type="predicted"/>
<name>A0A212L1Q1_9HYPH</name>
<gene>
    <name evidence="2" type="ORF">KL86PLE_100227</name>
</gene>
<dbReference type="InterPro" id="IPR025484">
    <property type="entry name" value="DUF4376"/>
</dbReference>
<dbReference type="EMBL" id="FMJD01000002">
    <property type="protein sequence ID" value="SCM71475.1"/>
    <property type="molecule type" value="Genomic_DNA"/>
</dbReference>
<organism evidence="2">
    <name type="scientific">uncultured Pleomorphomonas sp</name>
    <dbReference type="NCBI Taxonomy" id="442121"/>
    <lineage>
        <taxon>Bacteria</taxon>
        <taxon>Pseudomonadati</taxon>
        <taxon>Pseudomonadota</taxon>
        <taxon>Alphaproteobacteria</taxon>
        <taxon>Hyphomicrobiales</taxon>
        <taxon>Pleomorphomonadaceae</taxon>
        <taxon>Pleomorphomonas</taxon>
        <taxon>environmental samples</taxon>
    </lineage>
</organism>
<evidence type="ECO:0000259" key="1">
    <source>
        <dbReference type="Pfam" id="PF14301"/>
    </source>
</evidence>
<accession>A0A212L1Q1</accession>
<protein>
    <recommendedName>
        <fullName evidence="1">DUF4376 domain-containing protein</fullName>
    </recommendedName>
</protein>
<dbReference type="AlphaFoldDB" id="A0A212L1Q1"/>